<sequence>MPLPPLESIPASIVSLDDYEVLARDRVEDSIWAYLSGAAADEVTLRENRAGFERIQLLPRIFRVLSQASTGLTLFGRHYAHPVFIAPTAFHGMFYPGGEVVTMLGASAMDACMTVSTQAGMAIEDIARGAAVPPWFQLYIQPDRAFTAELVKRVEAAGCAALVITADAPLHGLRNREQRAAFRVPPGLEPVNLRGMEPVPPADRIFGSHLLAKAPTWEDLAWLRSLTKLPLVLKGVLDPADALQAEARGVDGIIVSNHGGRTLDTVPAAIEVLPSVAAAIGDRLPILLDGGIRRGTDVLKALALGASAVMVGRPILHGLAAAGATGVAHVLKILRTELEIAMALTGRATLDELDPSVIFAK</sequence>
<protein>
    <submittedName>
        <fullName evidence="7">Alpha-hydroxy-acid oxidizing protein</fullName>
    </submittedName>
</protein>
<keyword evidence="4" id="KW-0560">Oxidoreductase</keyword>
<evidence type="ECO:0000313" key="8">
    <source>
        <dbReference type="Proteomes" id="UP001165653"/>
    </source>
</evidence>
<accession>A0ABT3FY46</accession>
<dbReference type="SUPFAM" id="SSF51395">
    <property type="entry name" value="FMN-linked oxidoreductases"/>
    <property type="match status" value="1"/>
</dbReference>
<dbReference type="EMBL" id="JAPDDR010000001">
    <property type="protein sequence ID" value="MCW1912495.1"/>
    <property type="molecule type" value="Genomic_DNA"/>
</dbReference>
<organism evidence="7 8">
    <name type="scientific">Luteolibacter rhizosphaerae</name>
    <dbReference type="NCBI Taxonomy" id="2989719"/>
    <lineage>
        <taxon>Bacteria</taxon>
        <taxon>Pseudomonadati</taxon>
        <taxon>Verrucomicrobiota</taxon>
        <taxon>Verrucomicrobiia</taxon>
        <taxon>Verrucomicrobiales</taxon>
        <taxon>Verrucomicrobiaceae</taxon>
        <taxon>Luteolibacter</taxon>
    </lineage>
</organism>
<dbReference type="InterPro" id="IPR012133">
    <property type="entry name" value="Alpha-hydoxy_acid_DH_FMN"/>
</dbReference>
<dbReference type="InterPro" id="IPR000262">
    <property type="entry name" value="FMN-dep_DH"/>
</dbReference>
<dbReference type="PROSITE" id="PS51349">
    <property type="entry name" value="FMN_HYDROXY_ACID_DH_2"/>
    <property type="match status" value="1"/>
</dbReference>
<dbReference type="Gene3D" id="3.20.20.70">
    <property type="entry name" value="Aldolase class I"/>
    <property type="match status" value="1"/>
</dbReference>
<dbReference type="InterPro" id="IPR037396">
    <property type="entry name" value="FMN_HAD"/>
</dbReference>
<dbReference type="Pfam" id="PF01070">
    <property type="entry name" value="FMN_dh"/>
    <property type="match status" value="1"/>
</dbReference>
<dbReference type="CDD" id="cd02809">
    <property type="entry name" value="alpha_hydroxyacid_oxid_FMN"/>
    <property type="match status" value="1"/>
</dbReference>
<evidence type="ECO:0000256" key="5">
    <source>
        <dbReference type="ARBA" id="ARBA00024042"/>
    </source>
</evidence>
<dbReference type="Proteomes" id="UP001165653">
    <property type="component" value="Unassembled WGS sequence"/>
</dbReference>
<dbReference type="InterPro" id="IPR013785">
    <property type="entry name" value="Aldolase_TIM"/>
</dbReference>
<evidence type="ECO:0000256" key="1">
    <source>
        <dbReference type="ARBA" id="ARBA00001917"/>
    </source>
</evidence>
<evidence type="ECO:0000256" key="2">
    <source>
        <dbReference type="ARBA" id="ARBA00022630"/>
    </source>
</evidence>
<comment type="similarity">
    <text evidence="5">Belongs to the FMN-dependent alpha-hydroxy acid dehydrogenase family.</text>
</comment>
<dbReference type="PANTHER" id="PTHR10578:SF107">
    <property type="entry name" value="2-HYDROXYACID OXIDASE 1"/>
    <property type="match status" value="1"/>
</dbReference>
<evidence type="ECO:0000259" key="6">
    <source>
        <dbReference type="PROSITE" id="PS51349"/>
    </source>
</evidence>
<keyword evidence="2" id="KW-0285">Flavoprotein</keyword>
<evidence type="ECO:0000313" key="7">
    <source>
        <dbReference type="EMBL" id="MCW1912495.1"/>
    </source>
</evidence>
<dbReference type="PANTHER" id="PTHR10578">
    <property type="entry name" value="S -2-HYDROXY-ACID OXIDASE-RELATED"/>
    <property type="match status" value="1"/>
</dbReference>
<reference evidence="7" key="1">
    <citation type="submission" date="2022-10" db="EMBL/GenBank/DDBJ databases">
        <title>Luteolibacter sp. GHJ8, whole genome shotgun sequencing project.</title>
        <authorList>
            <person name="Zhao G."/>
            <person name="Shen L."/>
        </authorList>
    </citation>
    <scope>NUCLEOTIDE SEQUENCE</scope>
    <source>
        <strain evidence="7">GHJ8</strain>
    </source>
</reference>
<gene>
    <name evidence="7" type="ORF">OJ996_02850</name>
</gene>
<evidence type="ECO:0000256" key="3">
    <source>
        <dbReference type="ARBA" id="ARBA00022643"/>
    </source>
</evidence>
<evidence type="ECO:0000256" key="4">
    <source>
        <dbReference type="ARBA" id="ARBA00023002"/>
    </source>
</evidence>
<comment type="caution">
    <text evidence="7">The sequence shown here is derived from an EMBL/GenBank/DDBJ whole genome shotgun (WGS) entry which is preliminary data.</text>
</comment>
<feature type="domain" description="FMN hydroxy acid dehydrogenase" evidence="6">
    <location>
        <begin position="8"/>
        <end position="361"/>
    </location>
</feature>
<proteinExistence type="inferred from homology"/>
<name>A0ABT3FY46_9BACT</name>
<keyword evidence="8" id="KW-1185">Reference proteome</keyword>
<comment type="cofactor">
    <cofactor evidence="1">
        <name>FMN</name>
        <dbReference type="ChEBI" id="CHEBI:58210"/>
    </cofactor>
</comment>
<dbReference type="PIRSF" id="PIRSF000138">
    <property type="entry name" value="Al-hdrx_acd_dh"/>
    <property type="match status" value="1"/>
</dbReference>
<dbReference type="RefSeq" id="WP_264510933.1">
    <property type="nucleotide sequence ID" value="NZ_JAPDDR010000001.1"/>
</dbReference>
<keyword evidence="3" id="KW-0288">FMN</keyword>